<gene>
    <name evidence="4" type="ORF">KQ657_004143</name>
</gene>
<dbReference type="OrthoDB" id="68090at2759"/>
<reference evidence="4" key="1">
    <citation type="submission" date="2021-03" db="EMBL/GenBank/DDBJ databases">
        <authorList>
            <person name="Palmer J.M."/>
        </authorList>
    </citation>
    <scope>NUCLEOTIDE SEQUENCE</scope>
    <source>
        <strain evidence="4">ARV_011</strain>
    </source>
</reference>
<evidence type="ECO:0000259" key="3">
    <source>
        <dbReference type="Pfam" id="PF08577"/>
    </source>
</evidence>
<dbReference type="AlphaFoldDB" id="A0A9P8AJP5"/>
<dbReference type="RefSeq" id="XP_043050577.1">
    <property type="nucleotide sequence ID" value="XM_043194826.1"/>
</dbReference>
<feature type="region of interest" description="Disordered" evidence="2">
    <location>
        <begin position="267"/>
        <end position="316"/>
    </location>
</feature>
<dbReference type="GeneID" id="66117517"/>
<comment type="caution">
    <text evidence="4">The sequence shown here is derived from an EMBL/GenBank/DDBJ whole genome shotgun (WGS) entry which is preliminary data.</text>
</comment>
<accession>A0A9P8AJP5</accession>
<comment type="similarity">
    <text evidence="1">Belongs to the proteasome inhibitor PI31 family.</text>
</comment>
<organism evidence="4 5">
    <name type="scientific">Scheffersomyces spartinae</name>
    <dbReference type="NCBI Taxonomy" id="45513"/>
    <lineage>
        <taxon>Eukaryota</taxon>
        <taxon>Fungi</taxon>
        <taxon>Dikarya</taxon>
        <taxon>Ascomycota</taxon>
        <taxon>Saccharomycotina</taxon>
        <taxon>Pichiomycetes</taxon>
        <taxon>Debaryomycetaceae</taxon>
        <taxon>Scheffersomyces</taxon>
    </lineage>
</organism>
<dbReference type="Proteomes" id="UP000790833">
    <property type="component" value="Unassembled WGS sequence"/>
</dbReference>
<dbReference type="EMBL" id="JAHMUF010000005">
    <property type="protein sequence ID" value="KAG7195030.1"/>
    <property type="molecule type" value="Genomic_DNA"/>
</dbReference>
<evidence type="ECO:0000313" key="4">
    <source>
        <dbReference type="EMBL" id="KAG7195030.1"/>
    </source>
</evidence>
<evidence type="ECO:0000256" key="1">
    <source>
        <dbReference type="ARBA" id="ARBA00006405"/>
    </source>
</evidence>
<feature type="compositionally biased region" description="Gly residues" evidence="2">
    <location>
        <begin position="290"/>
        <end position="316"/>
    </location>
</feature>
<feature type="compositionally biased region" description="Low complexity" evidence="2">
    <location>
        <begin position="119"/>
        <end position="136"/>
    </location>
</feature>
<dbReference type="InterPro" id="IPR013886">
    <property type="entry name" value="PI31_Prot_C"/>
</dbReference>
<sequence>MALESSSDLVQFLSVIESHFGSAKTLISTDQLLQAETSNSHYIILTKIANEIDKSQIVVISIVSPQHNIRSTVVEIPATETLEFLDQVKGQLLSFLNAEVVAFPRKQEEPKTSTTVNDAPTSSASSPSIQLPSAISKRPNDMPDFDDEYETRAKGSGVNPSLSNTIEDNKDLYPGGVKYPSIKPYLDPTGGNLPSPSSGAFIGGGMIPTPNDRLFGHPKSSGVGQITGVPPGARYDDPYGEEGRSFPGATNSLYGTEDVNSGLSQEFGGLRRPQGGPPGFSGDGSSLPGFGPGPGSGAGRGGFGFGSGSGNTFGNF</sequence>
<name>A0A9P8AJP5_9ASCO</name>
<keyword evidence="5" id="KW-1185">Reference proteome</keyword>
<feature type="region of interest" description="Disordered" evidence="2">
    <location>
        <begin position="106"/>
        <end position="169"/>
    </location>
</feature>
<feature type="domain" description="PI31 proteasome regulator C-terminal" evidence="3">
    <location>
        <begin position="170"/>
        <end position="240"/>
    </location>
</feature>
<protein>
    <recommendedName>
        <fullName evidence="3">PI31 proteasome regulator C-terminal domain-containing protein</fullName>
    </recommendedName>
</protein>
<evidence type="ECO:0000256" key="2">
    <source>
        <dbReference type="SAM" id="MobiDB-lite"/>
    </source>
</evidence>
<dbReference type="Pfam" id="PF08577">
    <property type="entry name" value="PI31_Prot_C"/>
    <property type="match status" value="1"/>
</dbReference>
<proteinExistence type="inferred from homology"/>
<evidence type="ECO:0000313" key="5">
    <source>
        <dbReference type="Proteomes" id="UP000790833"/>
    </source>
</evidence>